<protein>
    <submittedName>
        <fullName evidence="2">MRT43</fullName>
    </submittedName>
</protein>
<dbReference type="EMBL" id="CAHIKZ030001641">
    <property type="protein sequence ID" value="CAE1271009.1"/>
    <property type="molecule type" value="Genomic_DNA"/>
</dbReference>
<keyword evidence="1" id="KW-1133">Transmembrane helix</keyword>
<keyword evidence="1" id="KW-0812">Transmembrane</keyword>
<keyword evidence="1" id="KW-0472">Membrane</keyword>
<evidence type="ECO:0000313" key="2">
    <source>
        <dbReference type="EMBL" id="CAE1271009.1"/>
    </source>
</evidence>
<name>A0A812CNH0_ACAPH</name>
<feature type="transmembrane region" description="Helical" evidence="1">
    <location>
        <begin position="356"/>
        <end position="376"/>
    </location>
</feature>
<feature type="transmembrane region" description="Helical" evidence="1">
    <location>
        <begin position="75"/>
        <end position="96"/>
    </location>
</feature>
<comment type="caution">
    <text evidence="2">The sequence shown here is derived from an EMBL/GenBank/DDBJ whole genome shotgun (WGS) entry which is preliminary data.</text>
</comment>
<proteinExistence type="predicted"/>
<accession>A0A812CNH0</accession>
<gene>
    <name evidence="2" type="ORF">SPHA_37070</name>
</gene>
<dbReference type="AlphaFoldDB" id="A0A812CNH0"/>
<feature type="transmembrane region" description="Helical" evidence="1">
    <location>
        <begin position="116"/>
        <end position="137"/>
    </location>
</feature>
<sequence length="377" mass="43610">MLIDQHNTATAAAILAHLSFLSPHFFNRFLSLSEFISPSLYKTVISLFYFLSLSAIPSFLCKFTSIIFSSFSQFFLNPFLLFSSLPIFVLFFYLSISSLPTPPPQISFSSSLSLSNIFNLLSFSSFCFSSSPSWVLFSFSFCSFCRRISFFVDLFQNYLISHFLFFPTLFVFSFITSFLSISLHPVFHTFSSSSVSIPSTFLFCFLFFYSLLFFSLFSSFLFYNSFFFFFLFPLFHLIFFSFFLSFLFFFNEHFSVNIYLYRTTLFLGLQFTLTCLDSPDLVAHHLFPTPFYIPKLFIQAFTIFLSPPHILLAFIYSTSYGCLVRTVVYFCLGTNRIFGNSRSQTINSCQMLSPSLFLNDSFSLFSLLVFSFPLSLS</sequence>
<feature type="transmembrane region" description="Helical" evidence="1">
    <location>
        <begin position="226"/>
        <end position="250"/>
    </location>
</feature>
<feature type="transmembrane region" description="Helical" evidence="1">
    <location>
        <begin position="195"/>
        <end position="214"/>
    </location>
</feature>
<dbReference type="Proteomes" id="UP000597762">
    <property type="component" value="Unassembled WGS sequence"/>
</dbReference>
<feature type="transmembrane region" description="Helical" evidence="1">
    <location>
        <begin position="7"/>
        <end position="26"/>
    </location>
</feature>
<feature type="transmembrane region" description="Helical" evidence="1">
    <location>
        <begin position="158"/>
        <end position="183"/>
    </location>
</feature>
<keyword evidence="3" id="KW-1185">Reference proteome</keyword>
<evidence type="ECO:0000256" key="1">
    <source>
        <dbReference type="SAM" id="Phobius"/>
    </source>
</evidence>
<reference evidence="2" key="1">
    <citation type="submission" date="2021-01" db="EMBL/GenBank/DDBJ databases">
        <authorList>
            <person name="Li R."/>
            <person name="Bekaert M."/>
        </authorList>
    </citation>
    <scope>NUCLEOTIDE SEQUENCE</scope>
    <source>
        <strain evidence="2">Farmed</strain>
    </source>
</reference>
<evidence type="ECO:0000313" key="3">
    <source>
        <dbReference type="Proteomes" id="UP000597762"/>
    </source>
</evidence>
<organism evidence="2 3">
    <name type="scientific">Acanthosepion pharaonis</name>
    <name type="common">Pharaoh cuttlefish</name>
    <name type="synonym">Sepia pharaonis</name>
    <dbReference type="NCBI Taxonomy" id="158019"/>
    <lineage>
        <taxon>Eukaryota</taxon>
        <taxon>Metazoa</taxon>
        <taxon>Spiralia</taxon>
        <taxon>Lophotrochozoa</taxon>
        <taxon>Mollusca</taxon>
        <taxon>Cephalopoda</taxon>
        <taxon>Coleoidea</taxon>
        <taxon>Decapodiformes</taxon>
        <taxon>Sepiida</taxon>
        <taxon>Sepiina</taxon>
        <taxon>Sepiidae</taxon>
        <taxon>Acanthosepion</taxon>
    </lineage>
</organism>
<feature type="transmembrane region" description="Helical" evidence="1">
    <location>
        <begin position="46"/>
        <end position="68"/>
    </location>
</feature>